<dbReference type="InterPro" id="IPR009057">
    <property type="entry name" value="Homeodomain-like_sf"/>
</dbReference>
<dbReference type="Pfam" id="PF09299">
    <property type="entry name" value="Mu-transpos_C"/>
    <property type="match status" value="1"/>
</dbReference>
<evidence type="ECO:0000313" key="3">
    <source>
        <dbReference type="EMBL" id="KOG27698.1"/>
    </source>
</evidence>
<feature type="region of interest" description="Disordered" evidence="1">
    <location>
        <begin position="397"/>
        <end position="418"/>
    </location>
</feature>
<dbReference type="SUPFAM" id="SSF46689">
    <property type="entry name" value="Homeodomain-like"/>
    <property type="match status" value="1"/>
</dbReference>
<evidence type="ECO:0000256" key="1">
    <source>
        <dbReference type="SAM" id="MobiDB-lite"/>
    </source>
</evidence>
<dbReference type="Gene3D" id="3.30.420.10">
    <property type="entry name" value="Ribonuclease H-like superfamily/Ribonuclease H"/>
    <property type="match status" value="1"/>
</dbReference>
<dbReference type="InterPro" id="IPR036397">
    <property type="entry name" value="RNaseH_sf"/>
</dbReference>
<dbReference type="OrthoDB" id="568335at2"/>
<dbReference type="PANTHER" id="PTHR35004:SF6">
    <property type="entry name" value="TRANSPOSASE"/>
    <property type="match status" value="1"/>
</dbReference>
<dbReference type="GO" id="GO:0015074">
    <property type="term" value="P:DNA integration"/>
    <property type="evidence" value="ECO:0007669"/>
    <property type="project" value="InterPro"/>
</dbReference>
<dbReference type="PATRIC" id="fig|1938.6.peg.3333"/>
<feature type="domain" description="Integrase catalytic" evidence="2">
    <location>
        <begin position="157"/>
        <end position="320"/>
    </location>
</feature>
<dbReference type="Pfam" id="PF13565">
    <property type="entry name" value="HTH_32"/>
    <property type="match status" value="1"/>
</dbReference>
<sequence length="459" mass="51354">MALVDEEERRRAERAHQVALFRYQLIREAADAALSPRQRGAMVRAIAARVHTDPFGKPVKITRGTVDRWLKLWREGGFDALLPPTRQVPPRTPEEVLDLAAALKRENPTRSTAQVVRILQQHLGWGPSYRTVHRHLQRLELLTRPDGQPPEAFGRFEATRPNELWVGDALHGPKIAGHKAYLFAFVDDNSRAVVGHRWGGAEDSVRLAAALRPALAARGVPEGVYVDNGSAFVDSALLRACARLGIKLIHSTPGRPQGRGKVERFFRTVREQFLVEVDTEKVADLPTLNRLFTAWVEQVYHRRVHSETGQAPLERWLAGAPFPTPTPDALREAFRWSELRKVAKTATVSLQSNTYNVDASLVGRQVELVFDPFDLTDIDVRFAGRSFGKAIPHLITRHSHPKAKPETPAAPPPAPTGIDYLRLIDTERSKELGRRINYEVFLPGQDQPIEAVDLGEEGS</sequence>
<dbReference type="Proteomes" id="UP000037023">
    <property type="component" value="Unassembled WGS sequence"/>
</dbReference>
<gene>
    <name evidence="3" type="ORF">ADK34_15455</name>
</gene>
<proteinExistence type="predicted"/>
<dbReference type="Pfam" id="PF00665">
    <property type="entry name" value="rve"/>
    <property type="match status" value="1"/>
</dbReference>
<organism evidence="3 4">
    <name type="scientific">Streptomyces viridochromogenes</name>
    <dbReference type="NCBI Taxonomy" id="1938"/>
    <lineage>
        <taxon>Bacteria</taxon>
        <taxon>Bacillati</taxon>
        <taxon>Actinomycetota</taxon>
        <taxon>Actinomycetes</taxon>
        <taxon>Kitasatosporales</taxon>
        <taxon>Streptomycetaceae</taxon>
        <taxon>Streptomyces</taxon>
    </lineage>
</organism>
<dbReference type="EMBL" id="LGUP01000124">
    <property type="protein sequence ID" value="KOG27698.1"/>
    <property type="molecule type" value="Genomic_DNA"/>
</dbReference>
<dbReference type="AlphaFoldDB" id="A0A0L8KP36"/>
<evidence type="ECO:0000313" key="4">
    <source>
        <dbReference type="Proteomes" id="UP000037023"/>
    </source>
</evidence>
<dbReference type="PANTHER" id="PTHR35004">
    <property type="entry name" value="TRANSPOSASE RV3428C-RELATED"/>
    <property type="match status" value="1"/>
</dbReference>
<accession>A0A0L8KP36</accession>
<dbReference type="InterPro" id="IPR012337">
    <property type="entry name" value="RNaseH-like_sf"/>
</dbReference>
<dbReference type="InterPro" id="IPR001584">
    <property type="entry name" value="Integrase_cat-core"/>
</dbReference>
<dbReference type="GO" id="GO:0003676">
    <property type="term" value="F:nucleic acid binding"/>
    <property type="evidence" value="ECO:0007669"/>
    <property type="project" value="InterPro"/>
</dbReference>
<protein>
    <submittedName>
        <fullName evidence="3">Transposase</fullName>
    </submittedName>
</protein>
<dbReference type="SUPFAM" id="SSF53098">
    <property type="entry name" value="Ribonuclease H-like"/>
    <property type="match status" value="1"/>
</dbReference>
<evidence type="ECO:0000259" key="2">
    <source>
        <dbReference type="PROSITE" id="PS50994"/>
    </source>
</evidence>
<comment type="caution">
    <text evidence="3">The sequence shown here is derived from an EMBL/GenBank/DDBJ whole genome shotgun (WGS) entry which is preliminary data.</text>
</comment>
<reference evidence="3 4" key="1">
    <citation type="submission" date="2015-06" db="EMBL/GenBank/DDBJ databases">
        <authorList>
            <person name="Hoefler B.C."/>
            <person name="Straight P.D."/>
        </authorList>
    </citation>
    <scope>NUCLEOTIDE SEQUENCE [LARGE SCALE GENOMIC DNA]</scope>
    <source>
        <strain evidence="3 4">NRRL 3427</strain>
    </source>
</reference>
<name>A0A0L8KP36_STRVR</name>
<dbReference type="PROSITE" id="PS50994">
    <property type="entry name" value="INTEGRASE"/>
    <property type="match status" value="1"/>
</dbReference>
<dbReference type="RefSeq" id="WP_033212612.1">
    <property type="nucleotide sequence ID" value="NZ_LGUP01000124.1"/>
</dbReference>
<dbReference type="InterPro" id="IPR015378">
    <property type="entry name" value="Transposase-like_Mu_C"/>
</dbReference>